<evidence type="ECO:0000256" key="10">
    <source>
        <dbReference type="ARBA" id="ARBA00023139"/>
    </source>
</evidence>
<keyword evidence="10" id="KW-0564">Palmitate</keyword>
<gene>
    <name evidence="21" type="ORF">GSTENG00003968001</name>
</gene>
<evidence type="ECO:0000256" key="3">
    <source>
        <dbReference type="ARBA" id="ARBA00022475"/>
    </source>
</evidence>
<keyword evidence="9 19" id="KW-0472">Membrane</keyword>
<evidence type="ECO:0000256" key="6">
    <source>
        <dbReference type="ARBA" id="ARBA00022692"/>
    </source>
</evidence>
<dbReference type="InterPro" id="IPR002147">
    <property type="entry name" value="5HT1B_rcpt"/>
</dbReference>
<dbReference type="GO" id="GO:0045202">
    <property type="term" value="C:synapse"/>
    <property type="evidence" value="ECO:0007669"/>
    <property type="project" value="GOC"/>
</dbReference>
<evidence type="ECO:0000256" key="7">
    <source>
        <dbReference type="ARBA" id="ARBA00022989"/>
    </source>
</evidence>
<dbReference type="GO" id="GO:0042310">
    <property type="term" value="P:vasoconstriction"/>
    <property type="evidence" value="ECO:0007669"/>
    <property type="project" value="InterPro"/>
</dbReference>
<dbReference type="PROSITE" id="PS00237">
    <property type="entry name" value="G_PROTEIN_RECEP_F1_1"/>
    <property type="match status" value="1"/>
</dbReference>
<keyword evidence="3" id="KW-1003">Cell membrane</keyword>
<keyword evidence="5" id="KW-0085">Behavior</keyword>
<name>Q4TB05_TETNG</name>
<dbReference type="GO" id="GO:0004993">
    <property type="term" value="F:G protein-coupled serotonin receptor activity"/>
    <property type="evidence" value="ECO:0007669"/>
    <property type="project" value="InterPro"/>
</dbReference>
<feature type="transmembrane region" description="Helical" evidence="19">
    <location>
        <begin position="77"/>
        <end position="102"/>
    </location>
</feature>
<evidence type="ECO:0000256" key="15">
    <source>
        <dbReference type="ARBA" id="ARBA00023288"/>
    </source>
</evidence>
<proteinExistence type="inferred from homology"/>
<feature type="transmembrane region" description="Helical" evidence="19">
    <location>
        <begin position="156"/>
        <end position="177"/>
    </location>
</feature>
<keyword evidence="4" id="KW-0597">Phosphoprotein</keyword>
<dbReference type="Gene3D" id="1.20.1070.10">
    <property type="entry name" value="Rhodopsin 7-helix transmembrane proteins"/>
    <property type="match status" value="1"/>
</dbReference>
<evidence type="ECO:0000256" key="16">
    <source>
        <dbReference type="ARBA" id="ARBA00025985"/>
    </source>
</evidence>
<dbReference type="GO" id="GO:0050795">
    <property type="term" value="P:regulation of behavior"/>
    <property type="evidence" value="ECO:0007669"/>
    <property type="project" value="InterPro"/>
</dbReference>
<feature type="domain" description="G-protein coupled receptors family 1 profile" evidence="20">
    <location>
        <begin position="56"/>
        <end position="356"/>
    </location>
</feature>
<evidence type="ECO:0000256" key="11">
    <source>
        <dbReference type="ARBA" id="ARBA00023157"/>
    </source>
</evidence>
<dbReference type="PRINTS" id="PR00237">
    <property type="entry name" value="GPCRRHODOPSN"/>
</dbReference>
<dbReference type="PRINTS" id="PR00513">
    <property type="entry name" value="5HT1BRECEPTR"/>
</dbReference>
<feature type="non-terminal residue" evidence="21">
    <location>
        <position position="375"/>
    </location>
</feature>
<comment type="subunit">
    <text evidence="16">Homodimer. Heterodimer with HTR1D.</text>
</comment>
<evidence type="ECO:0000256" key="18">
    <source>
        <dbReference type="RuleBase" id="RU000688"/>
    </source>
</evidence>
<evidence type="ECO:0000256" key="14">
    <source>
        <dbReference type="ARBA" id="ARBA00023224"/>
    </source>
</evidence>
<dbReference type="InterPro" id="IPR017452">
    <property type="entry name" value="GPCR_Rhodpsn_7TM"/>
</dbReference>
<accession>Q4TB05</accession>
<organism evidence="21">
    <name type="scientific">Tetraodon nigroviridis</name>
    <name type="common">Spotted green pufferfish</name>
    <name type="synonym">Chelonodon nigroviridis</name>
    <dbReference type="NCBI Taxonomy" id="99883"/>
    <lineage>
        <taxon>Eukaryota</taxon>
        <taxon>Metazoa</taxon>
        <taxon>Chordata</taxon>
        <taxon>Craniata</taxon>
        <taxon>Vertebrata</taxon>
        <taxon>Euteleostomi</taxon>
        <taxon>Actinopterygii</taxon>
        <taxon>Neopterygii</taxon>
        <taxon>Teleostei</taxon>
        <taxon>Neoteleostei</taxon>
        <taxon>Acanthomorphata</taxon>
        <taxon>Eupercaria</taxon>
        <taxon>Tetraodontiformes</taxon>
        <taxon>Tetradontoidea</taxon>
        <taxon>Tetraodontidae</taxon>
        <taxon>Tetraodon</taxon>
    </lineage>
</organism>
<evidence type="ECO:0000256" key="19">
    <source>
        <dbReference type="SAM" id="Phobius"/>
    </source>
</evidence>
<dbReference type="CDD" id="cd15333">
    <property type="entry name" value="7tmA_5-HT1B_1D"/>
    <property type="match status" value="1"/>
</dbReference>
<dbReference type="GO" id="GO:0005886">
    <property type="term" value="C:plasma membrane"/>
    <property type="evidence" value="ECO:0007669"/>
    <property type="project" value="UniProtKB-SubCell"/>
</dbReference>
<evidence type="ECO:0000256" key="12">
    <source>
        <dbReference type="ARBA" id="ARBA00023170"/>
    </source>
</evidence>
<evidence type="ECO:0000256" key="17">
    <source>
        <dbReference type="ARBA" id="ARBA00032311"/>
    </source>
</evidence>
<dbReference type="GO" id="GO:0046849">
    <property type="term" value="P:bone remodeling"/>
    <property type="evidence" value="ECO:0007669"/>
    <property type="project" value="InterPro"/>
</dbReference>
<keyword evidence="13" id="KW-0325">Glycoprotein</keyword>
<dbReference type="EMBL" id="CAAE01007218">
    <property type="protein sequence ID" value="CAF89927.1"/>
    <property type="molecule type" value="Genomic_DNA"/>
</dbReference>
<evidence type="ECO:0000313" key="21">
    <source>
        <dbReference type="EMBL" id="CAF89927.1"/>
    </source>
</evidence>
<keyword evidence="7 19" id="KW-1133">Transmembrane helix</keyword>
<feature type="transmembrane region" description="Helical" evidence="19">
    <location>
        <begin position="305"/>
        <end position="325"/>
    </location>
</feature>
<reference evidence="21" key="1">
    <citation type="journal article" date="2004" name="Nature">
        <title>Genome duplication in the teleost fish Tetraodon nigroviridis reveals the early vertebrate proto-karyotype.</title>
        <authorList>
            <person name="Jaillon O."/>
            <person name="Aury J.-M."/>
            <person name="Brunet F."/>
            <person name="Petit J.-L."/>
            <person name="Stange-Thomann N."/>
            <person name="Mauceli E."/>
            <person name="Bouneau L."/>
            <person name="Fischer C."/>
            <person name="Ozouf-Costaz C."/>
            <person name="Bernot A."/>
            <person name="Nicaud S."/>
            <person name="Jaffe D."/>
            <person name="Fisher S."/>
            <person name="Lutfalla G."/>
            <person name="Dossat C."/>
            <person name="Segurens B."/>
            <person name="Dasilva C."/>
            <person name="Salanoubat M."/>
            <person name="Levy M."/>
            <person name="Boudet N."/>
            <person name="Castellano S."/>
            <person name="Anthouard V."/>
            <person name="Jubin C."/>
            <person name="Castelli V."/>
            <person name="Katinka M."/>
            <person name="Vacherie B."/>
            <person name="Biemont C."/>
            <person name="Skalli Z."/>
            <person name="Cattolico L."/>
            <person name="Poulain J."/>
            <person name="De Berardinis V."/>
            <person name="Cruaud C."/>
            <person name="Duprat S."/>
            <person name="Brottier P."/>
            <person name="Coutanceau J.-P."/>
            <person name="Gouzy J."/>
            <person name="Parra G."/>
            <person name="Lardier G."/>
            <person name="Chapple C."/>
            <person name="McKernan K.J."/>
            <person name="McEwan P."/>
            <person name="Bosak S."/>
            <person name="Kellis M."/>
            <person name="Volff J.-N."/>
            <person name="Guigo R."/>
            <person name="Zody M.C."/>
            <person name="Mesirov J."/>
            <person name="Lindblad-Toh K."/>
            <person name="Birren B."/>
            <person name="Nusbaum C."/>
            <person name="Kahn D."/>
            <person name="Robinson-Rechavi M."/>
            <person name="Laudet V."/>
            <person name="Schachter V."/>
            <person name="Quetier F."/>
            <person name="Saurin W."/>
            <person name="Scarpelli C."/>
            <person name="Wincker P."/>
            <person name="Lander E.S."/>
            <person name="Weissenbach J."/>
            <person name="Roest Crollius H."/>
        </authorList>
    </citation>
    <scope>NUCLEOTIDE SEQUENCE [LARGE SCALE GENOMIC DNA]</scope>
</reference>
<keyword evidence="11" id="KW-1015">Disulfide bond</keyword>
<dbReference type="PROSITE" id="PS50262">
    <property type="entry name" value="G_PROTEIN_RECEP_F1_2"/>
    <property type="match status" value="1"/>
</dbReference>
<protein>
    <recommendedName>
        <fullName evidence="2">5-hydroxytryptamine receptor 1B</fullName>
    </recommendedName>
    <alternativeName>
        <fullName evidence="17">Serotonin receptor 1B</fullName>
    </alternativeName>
</protein>
<keyword evidence="12 18" id="KW-0675">Receptor</keyword>
<evidence type="ECO:0000256" key="5">
    <source>
        <dbReference type="ARBA" id="ARBA00022610"/>
    </source>
</evidence>
<dbReference type="PRINTS" id="PR01101">
    <property type="entry name" value="5HTRECEPTOR"/>
</dbReference>
<evidence type="ECO:0000256" key="1">
    <source>
        <dbReference type="ARBA" id="ARBA00004651"/>
    </source>
</evidence>
<dbReference type="KEGG" id="tng:GSTEN00003968G001"/>
<evidence type="ECO:0000256" key="13">
    <source>
        <dbReference type="ARBA" id="ARBA00023180"/>
    </source>
</evidence>
<keyword evidence="15" id="KW-0449">Lipoprotein</keyword>
<keyword evidence="8 18" id="KW-0297">G-protein coupled receptor</keyword>
<dbReference type="InterPro" id="IPR000276">
    <property type="entry name" value="GPCR_Rhodpsn"/>
</dbReference>
<evidence type="ECO:0000256" key="9">
    <source>
        <dbReference type="ARBA" id="ARBA00023136"/>
    </source>
</evidence>
<comment type="caution">
    <text evidence="21">The sequence shown here is derived from an EMBL/GenBank/DDBJ whole genome shotgun (WGS) entry which is preliminary data.</text>
</comment>
<dbReference type="SMART" id="SM01381">
    <property type="entry name" value="7TM_GPCR_Srsx"/>
    <property type="match status" value="1"/>
</dbReference>
<dbReference type="PANTHER" id="PTHR24248:SF201">
    <property type="entry name" value="5-HYDROXYTRYPTAMINE RECEPTOR 1B"/>
    <property type="match status" value="1"/>
</dbReference>
<feature type="transmembrane region" description="Helical" evidence="19">
    <location>
        <begin position="42"/>
        <end position="65"/>
    </location>
</feature>
<keyword evidence="6 18" id="KW-0812">Transmembrane</keyword>
<dbReference type="GO" id="GO:0007268">
    <property type="term" value="P:chemical synaptic transmission"/>
    <property type="evidence" value="ECO:0007669"/>
    <property type="project" value="InterPro"/>
</dbReference>
<dbReference type="GO" id="GO:0043410">
    <property type="term" value="P:positive regulation of MAPK cascade"/>
    <property type="evidence" value="ECO:0007669"/>
    <property type="project" value="TreeGrafter"/>
</dbReference>
<dbReference type="OrthoDB" id="5956310at2759"/>
<evidence type="ECO:0000256" key="2">
    <source>
        <dbReference type="ARBA" id="ARBA00017606"/>
    </source>
</evidence>
<dbReference type="InterPro" id="IPR002231">
    <property type="entry name" value="5HT_rcpt"/>
</dbReference>
<evidence type="ECO:0000256" key="4">
    <source>
        <dbReference type="ARBA" id="ARBA00022553"/>
    </source>
</evidence>
<dbReference type="PANTHER" id="PTHR24248">
    <property type="entry name" value="ADRENERGIC RECEPTOR-RELATED G-PROTEIN COUPLED RECEPTOR"/>
    <property type="match status" value="1"/>
</dbReference>
<dbReference type="SUPFAM" id="SSF81321">
    <property type="entry name" value="Family A G protein-coupled receptor-like"/>
    <property type="match status" value="1"/>
</dbReference>
<reference evidence="21" key="2">
    <citation type="submission" date="2004-02" db="EMBL/GenBank/DDBJ databases">
        <authorList>
            <consortium name="Genoscope"/>
            <consortium name="Whitehead Institute Centre for Genome Research"/>
        </authorList>
    </citation>
    <scope>NUCLEOTIDE SEQUENCE</scope>
</reference>
<feature type="transmembrane region" description="Helical" evidence="19">
    <location>
        <begin position="197"/>
        <end position="222"/>
    </location>
</feature>
<dbReference type="Pfam" id="PF00001">
    <property type="entry name" value="7tm_1"/>
    <property type="match status" value="1"/>
</dbReference>
<evidence type="ECO:0000256" key="8">
    <source>
        <dbReference type="ARBA" id="ARBA00023040"/>
    </source>
</evidence>
<keyword evidence="14 18" id="KW-0807">Transducer</keyword>
<comment type="similarity">
    <text evidence="18">Belongs to the G-protein coupled receptor 1 family.</text>
</comment>
<comment type="subcellular location">
    <subcellularLocation>
        <location evidence="1">Cell membrane</location>
        <topology evidence="1">Multi-pass membrane protein</topology>
    </subcellularLocation>
</comment>
<feature type="transmembrane region" description="Helical" evidence="19">
    <location>
        <begin position="114"/>
        <end position="135"/>
    </location>
</feature>
<dbReference type="AlphaFoldDB" id="Q4TB05"/>
<sequence length="375" mass="41082">MEGGRQLRPTPGPLNVSGNYTHANLTPAAEAGDGHLAVQAGVAATLALITLATTLSNAFVIATIYQSRKLHTPANFLIASLAVTDLLVSILVMPISALYTVSQTWTLGQVMCDIWLSSDITCCTASILHLCVIALDRYWAITDAVEYSKKRTPGRAAGMIATAWVIAISISLPPFFWRQVKAEEVTSCNVNTDHIFYTIYSTFGAFYIPTLLLIALYGRIYVEARKRILKQSHKPGKRLTSAHLITNSPGSVASSTSLNYGTTDSSSCDTTSPASVGQVKVTVSDALLEKKRISAARERKATKTLGVILGAYIVCWLPFFIYTLLLPVCESCFHAELFDSFTWLGYLNSLINPIIYTMSNEDFKQAFHKLTRFRC</sequence>
<evidence type="ECO:0000259" key="20">
    <source>
        <dbReference type="PROSITE" id="PS50262"/>
    </source>
</evidence>
<dbReference type="GO" id="GO:0071880">
    <property type="term" value="P:adenylate cyclase-activating adrenergic receptor signaling pathway"/>
    <property type="evidence" value="ECO:0007669"/>
    <property type="project" value="TreeGrafter"/>
</dbReference>